<dbReference type="CDD" id="cd00093">
    <property type="entry name" value="HTH_XRE"/>
    <property type="match status" value="1"/>
</dbReference>
<dbReference type="SUPFAM" id="SSF47413">
    <property type="entry name" value="lambda repressor-like DNA-binding domains"/>
    <property type="match status" value="1"/>
</dbReference>
<dbReference type="Proteomes" id="UP000638648">
    <property type="component" value="Unassembled WGS sequence"/>
</dbReference>
<reference evidence="2" key="1">
    <citation type="submission" date="2020-10" db="EMBL/GenBank/DDBJ databases">
        <title>Sequencing the genomes of 1000 actinobacteria strains.</title>
        <authorList>
            <person name="Klenk H.-P."/>
        </authorList>
    </citation>
    <scope>NUCLEOTIDE SEQUENCE</scope>
    <source>
        <strain evidence="2">DSM 45354</strain>
    </source>
</reference>
<dbReference type="PANTHER" id="PTHR35010:SF2">
    <property type="entry name" value="BLL4672 PROTEIN"/>
    <property type="match status" value="1"/>
</dbReference>
<dbReference type="PROSITE" id="PS50943">
    <property type="entry name" value="HTH_CROC1"/>
    <property type="match status" value="1"/>
</dbReference>
<accession>A0A927RBF4</accession>
<gene>
    <name evidence="2" type="ORF">HEB94_002863</name>
</gene>
<dbReference type="InterPro" id="IPR001387">
    <property type="entry name" value="Cro/C1-type_HTH"/>
</dbReference>
<organism evidence="2 3">
    <name type="scientific">Actinopolymorpha pittospori</name>
    <dbReference type="NCBI Taxonomy" id="648752"/>
    <lineage>
        <taxon>Bacteria</taxon>
        <taxon>Bacillati</taxon>
        <taxon>Actinomycetota</taxon>
        <taxon>Actinomycetes</taxon>
        <taxon>Propionibacteriales</taxon>
        <taxon>Actinopolymorphaceae</taxon>
        <taxon>Actinopolymorpha</taxon>
    </lineage>
</organism>
<dbReference type="InterPro" id="IPR010982">
    <property type="entry name" value="Lambda_DNA-bd_dom_sf"/>
</dbReference>
<dbReference type="AlphaFoldDB" id="A0A927RBF4"/>
<keyword evidence="3" id="KW-1185">Reference proteome</keyword>
<sequence>MPSSGVRRVRGLRREEVALLAGVSVDYYTRLEQGRERHPSPQVLDALARTFRLDGDARGHLYRLAEILPRAATTSAHGNATRTINPDLARLLDSWPATPAYVVNRTLDILARNRLASALYAGFAHADNLARMTFLDPAGREFYLDWQRAAARCVARLRLAAGYDPRDPRLLDLVAELTRRSDTFEELWVRQDVRERSGEPRDFQHPKAGRLALVHQAFDVHGSPGQQLVVDQAEPGSASAEALALLRSGADVPPG</sequence>
<feature type="domain" description="HTH cro/C1-type" evidence="1">
    <location>
        <begin position="7"/>
        <end position="58"/>
    </location>
</feature>
<name>A0A927RBF4_9ACTN</name>
<dbReference type="GO" id="GO:0003677">
    <property type="term" value="F:DNA binding"/>
    <property type="evidence" value="ECO:0007669"/>
    <property type="project" value="InterPro"/>
</dbReference>
<dbReference type="Gene3D" id="1.10.260.40">
    <property type="entry name" value="lambda repressor-like DNA-binding domains"/>
    <property type="match status" value="1"/>
</dbReference>
<protein>
    <submittedName>
        <fullName evidence="2">Transcriptional regulator with XRE-family HTH domain</fullName>
    </submittedName>
</protein>
<dbReference type="Gene3D" id="3.30.450.180">
    <property type="match status" value="1"/>
</dbReference>
<dbReference type="Pfam" id="PF17765">
    <property type="entry name" value="MLTR_LBD"/>
    <property type="match status" value="1"/>
</dbReference>
<evidence type="ECO:0000259" key="1">
    <source>
        <dbReference type="PROSITE" id="PS50943"/>
    </source>
</evidence>
<evidence type="ECO:0000313" key="3">
    <source>
        <dbReference type="Proteomes" id="UP000638648"/>
    </source>
</evidence>
<dbReference type="Pfam" id="PF13560">
    <property type="entry name" value="HTH_31"/>
    <property type="match status" value="1"/>
</dbReference>
<dbReference type="EMBL" id="JADBEM010000001">
    <property type="protein sequence ID" value="MBE1606015.1"/>
    <property type="molecule type" value="Genomic_DNA"/>
</dbReference>
<proteinExistence type="predicted"/>
<dbReference type="SMART" id="SM00530">
    <property type="entry name" value="HTH_XRE"/>
    <property type="match status" value="1"/>
</dbReference>
<comment type="caution">
    <text evidence="2">The sequence shown here is derived from an EMBL/GenBank/DDBJ whole genome shotgun (WGS) entry which is preliminary data.</text>
</comment>
<dbReference type="InterPro" id="IPR041413">
    <property type="entry name" value="MLTR_LBD"/>
</dbReference>
<evidence type="ECO:0000313" key="2">
    <source>
        <dbReference type="EMBL" id="MBE1606015.1"/>
    </source>
</evidence>
<dbReference type="PANTHER" id="PTHR35010">
    <property type="entry name" value="BLL4672 PROTEIN-RELATED"/>
    <property type="match status" value="1"/>
</dbReference>